<evidence type="ECO:0000256" key="1">
    <source>
        <dbReference type="SAM" id="Phobius"/>
    </source>
</evidence>
<evidence type="ECO:0000313" key="2">
    <source>
        <dbReference type="EMBL" id="MBA8880819.1"/>
    </source>
</evidence>
<keyword evidence="1" id="KW-0812">Transmembrane</keyword>
<protein>
    <submittedName>
        <fullName evidence="2">Uncharacterized protein</fullName>
    </submittedName>
</protein>
<dbReference type="RefSeq" id="WP_182551445.1">
    <property type="nucleotide sequence ID" value="NZ_JACGXN010000009.1"/>
</dbReference>
<keyword evidence="1" id="KW-0472">Membrane</keyword>
<organism evidence="2 3">
    <name type="scientific">Phyllobacterium myrsinacearum</name>
    <dbReference type="NCBI Taxonomy" id="28101"/>
    <lineage>
        <taxon>Bacteria</taxon>
        <taxon>Pseudomonadati</taxon>
        <taxon>Pseudomonadota</taxon>
        <taxon>Alphaproteobacteria</taxon>
        <taxon>Hyphomicrobiales</taxon>
        <taxon>Phyllobacteriaceae</taxon>
        <taxon>Phyllobacterium</taxon>
    </lineage>
</organism>
<gene>
    <name evidence="2" type="ORF">FHW16_004544</name>
</gene>
<proteinExistence type="predicted"/>
<dbReference type="Proteomes" id="UP000549052">
    <property type="component" value="Unassembled WGS sequence"/>
</dbReference>
<name>A0A839EPK4_9HYPH</name>
<feature type="transmembrane region" description="Helical" evidence="1">
    <location>
        <begin position="7"/>
        <end position="25"/>
    </location>
</feature>
<evidence type="ECO:0000313" key="3">
    <source>
        <dbReference type="Proteomes" id="UP000549052"/>
    </source>
</evidence>
<keyword evidence="1" id="KW-1133">Transmembrane helix</keyword>
<feature type="transmembrane region" description="Helical" evidence="1">
    <location>
        <begin position="53"/>
        <end position="71"/>
    </location>
</feature>
<accession>A0A839EPK4</accession>
<dbReference type="AlphaFoldDB" id="A0A839EPK4"/>
<comment type="caution">
    <text evidence="2">The sequence shown here is derived from an EMBL/GenBank/DDBJ whole genome shotgun (WGS) entry which is preliminary data.</text>
</comment>
<dbReference type="EMBL" id="JACGXN010000009">
    <property type="protein sequence ID" value="MBA8880819.1"/>
    <property type="molecule type" value="Genomic_DNA"/>
</dbReference>
<keyword evidence="3" id="KW-1185">Reference proteome</keyword>
<reference evidence="2 3" key="1">
    <citation type="submission" date="2020-07" db="EMBL/GenBank/DDBJ databases">
        <title>Genomic Encyclopedia of Type Strains, Phase IV (KMG-V): Genome sequencing to study the core and pangenomes of soil and plant-associated prokaryotes.</title>
        <authorList>
            <person name="Whitman W."/>
        </authorList>
    </citation>
    <scope>NUCLEOTIDE SEQUENCE [LARGE SCALE GENOMIC DNA]</scope>
    <source>
        <strain evidence="2 3">AN3</strain>
    </source>
</reference>
<sequence length="92" mass="10417">MRAMLGYILVVLGICLVAAAMWIWVGHDYLLIDPFWISWAIFTFFKPASIPQTFYDVLVGVTASLGIASYSQGKYFLRPKQPTTEQSNQQPQ</sequence>